<accession>A0ABV2QUW3</accession>
<sequence>MPDLLQPAVEGFFLGASLIVAIGAQNAFVLRQGLARRHVFAIATFCFLADALLIAAGVGGLGSLVQAMPSVLFVVTLAGAAFLAAYGAMAIRRAFHAAGLSASGAAETRLAPALATVAALTFLNPHVYLDTVVLLGSLSARHAGTARLAFGLGAMFASCVWFYALGYGARLLAPLFARPVAWQALDIVIGLVMFAIAASLLWQAFG</sequence>
<feature type="transmembrane region" description="Helical" evidence="6">
    <location>
        <begin position="12"/>
        <end position="30"/>
    </location>
</feature>
<evidence type="ECO:0000256" key="1">
    <source>
        <dbReference type="ARBA" id="ARBA00004651"/>
    </source>
</evidence>
<comment type="subcellular location">
    <subcellularLocation>
        <location evidence="1">Cell membrane</location>
        <topology evidence="1">Multi-pass membrane protein</topology>
    </subcellularLocation>
</comment>
<keyword evidence="4 6" id="KW-1133">Transmembrane helix</keyword>
<dbReference type="PANTHER" id="PTHR30086:SF20">
    <property type="entry name" value="ARGININE EXPORTER PROTEIN ARGO-RELATED"/>
    <property type="match status" value="1"/>
</dbReference>
<feature type="transmembrane region" description="Helical" evidence="6">
    <location>
        <begin position="148"/>
        <end position="172"/>
    </location>
</feature>
<evidence type="ECO:0000256" key="6">
    <source>
        <dbReference type="SAM" id="Phobius"/>
    </source>
</evidence>
<proteinExistence type="predicted"/>
<organism evidence="7 8">
    <name type="scientific">Kaistia defluvii</name>
    <dbReference type="NCBI Taxonomy" id="410841"/>
    <lineage>
        <taxon>Bacteria</taxon>
        <taxon>Pseudomonadati</taxon>
        <taxon>Pseudomonadota</taxon>
        <taxon>Alphaproteobacteria</taxon>
        <taxon>Hyphomicrobiales</taxon>
        <taxon>Kaistiaceae</taxon>
        <taxon>Kaistia</taxon>
    </lineage>
</organism>
<feature type="transmembrane region" description="Helical" evidence="6">
    <location>
        <begin position="39"/>
        <end position="61"/>
    </location>
</feature>
<evidence type="ECO:0000256" key="5">
    <source>
        <dbReference type="ARBA" id="ARBA00023136"/>
    </source>
</evidence>
<dbReference type="Proteomes" id="UP001549321">
    <property type="component" value="Unassembled WGS sequence"/>
</dbReference>
<reference evidence="7 8" key="1">
    <citation type="submission" date="2024-06" db="EMBL/GenBank/DDBJ databases">
        <title>Sorghum-associated microbial communities from plants grown in Nebraska, USA.</title>
        <authorList>
            <person name="Schachtman D."/>
        </authorList>
    </citation>
    <scope>NUCLEOTIDE SEQUENCE [LARGE SCALE GENOMIC DNA]</scope>
    <source>
        <strain evidence="7 8">3207</strain>
    </source>
</reference>
<evidence type="ECO:0000313" key="8">
    <source>
        <dbReference type="Proteomes" id="UP001549321"/>
    </source>
</evidence>
<keyword evidence="3 6" id="KW-0812">Transmembrane</keyword>
<comment type="caution">
    <text evidence="7">The sequence shown here is derived from an EMBL/GenBank/DDBJ whole genome shotgun (WGS) entry which is preliminary data.</text>
</comment>
<evidence type="ECO:0000256" key="2">
    <source>
        <dbReference type="ARBA" id="ARBA00022475"/>
    </source>
</evidence>
<feature type="transmembrane region" description="Helical" evidence="6">
    <location>
        <begin position="184"/>
        <end position="205"/>
    </location>
</feature>
<keyword evidence="2" id="KW-1003">Cell membrane</keyword>
<dbReference type="PANTHER" id="PTHR30086">
    <property type="entry name" value="ARGININE EXPORTER PROTEIN ARGO"/>
    <property type="match status" value="1"/>
</dbReference>
<dbReference type="InterPro" id="IPR001123">
    <property type="entry name" value="LeuE-type"/>
</dbReference>
<feature type="transmembrane region" description="Helical" evidence="6">
    <location>
        <begin position="67"/>
        <end position="89"/>
    </location>
</feature>
<keyword evidence="5 6" id="KW-0472">Membrane</keyword>
<evidence type="ECO:0000256" key="3">
    <source>
        <dbReference type="ARBA" id="ARBA00022692"/>
    </source>
</evidence>
<keyword evidence="8" id="KW-1185">Reference proteome</keyword>
<protein>
    <submittedName>
        <fullName evidence="7">L-lysine exporter family protein LysE/ArgO</fullName>
    </submittedName>
</protein>
<name>A0ABV2QUW3_9HYPH</name>
<gene>
    <name evidence="7" type="ORF">ABIE08_000113</name>
</gene>
<evidence type="ECO:0000313" key="7">
    <source>
        <dbReference type="EMBL" id="MET4632200.1"/>
    </source>
</evidence>
<dbReference type="EMBL" id="JBEPSM010000001">
    <property type="protein sequence ID" value="MET4632200.1"/>
    <property type="molecule type" value="Genomic_DNA"/>
</dbReference>
<evidence type="ECO:0000256" key="4">
    <source>
        <dbReference type="ARBA" id="ARBA00022989"/>
    </source>
</evidence>
<dbReference type="Pfam" id="PF01810">
    <property type="entry name" value="LysE"/>
    <property type="match status" value="1"/>
</dbReference>